<dbReference type="AlphaFoldDB" id="A0AA35LFT9"/>
<dbReference type="InterPro" id="IPR051487">
    <property type="entry name" value="Ser/Thr_Proteases_Immune/Dev"/>
</dbReference>
<dbReference type="Proteomes" id="UP001178461">
    <property type="component" value="Chromosome 15"/>
</dbReference>
<organism evidence="5 6">
    <name type="scientific">Podarcis lilfordi</name>
    <name type="common">Lilford's wall lizard</name>
    <dbReference type="NCBI Taxonomy" id="74358"/>
    <lineage>
        <taxon>Eukaryota</taxon>
        <taxon>Metazoa</taxon>
        <taxon>Chordata</taxon>
        <taxon>Craniata</taxon>
        <taxon>Vertebrata</taxon>
        <taxon>Euteleostomi</taxon>
        <taxon>Lepidosauria</taxon>
        <taxon>Squamata</taxon>
        <taxon>Bifurcata</taxon>
        <taxon>Unidentata</taxon>
        <taxon>Episquamata</taxon>
        <taxon>Laterata</taxon>
        <taxon>Lacertibaenia</taxon>
        <taxon>Lacertidae</taxon>
        <taxon>Podarcis</taxon>
    </lineage>
</organism>
<dbReference type="InterPro" id="IPR001254">
    <property type="entry name" value="Trypsin_dom"/>
</dbReference>
<sequence length="353" mass="37958">MLRGGSSVLNNRTINNSFAKGVLNLQYRRSPTLELKAGPKSRTSEPPSFRRSTQASKLSPNNVSQEMKRVYRETHNETGVLVDAENVHIEDSRGFCLLKPSLMSVNGMGDNAGTQKDHKSNWGGKDLQKNGKWPWAATVLKGGDPICAGSLIAENWVLSARSCVESGNISLYSVKLTSSDELYPVAKITPRSSGAQDDVALVQLAKLAPITSTTRPICLPDPLHVVSPGTGCWAIGSKERGAHPDILQWTVTLLDSCVPTSSLASTCAQPFSLKKDLQLSTGGLFVCPGEDGQLYLEGIFTSSVESQSKGKEISQSATFVRVAPLVPWISSQLLPRRGMGILGQLKQDPLGSL</sequence>
<evidence type="ECO:0000256" key="3">
    <source>
        <dbReference type="SAM" id="MobiDB-lite"/>
    </source>
</evidence>
<dbReference type="GO" id="GO:0006508">
    <property type="term" value="P:proteolysis"/>
    <property type="evidence" value="ECO:0007669"/>
    <property type="project" value="UniProtKB-KW"/>
</dbReference>
<feature type="region of interest" description="Disordered" evidence="3">
    <location>
        <begin position="33"/>
        <end position="63"/>
    </location>
</feature>
<feature type="domain" description="Peptidase S1" evidence="4">
    <location>
        <begin position="121"/>
        <end position="334"/>
    </location>
</feature>
<dbReference type="PROSITE" id="PS50240">
    <property type="entry name" value="TRYPSIN_DOM"/>
    <property type="match status" value="1"/>
</dbReference>
<dbReference type="SUPFAM" id="SSF50494">
    <property type="entry name" value="Trypsin-like serine proteases"/>
    <property type="match status" value="1"/>
</dbReference>
<dbReference type="Gene3D" id="2.40.10.10">
    <property type="entry name" value="Trypsin-like serine proteases"/>
    <property type="match status" value="1"/>
</dbReference>
<evidence type="ECO:0000256" key="1">
    <source>
        <dbReference type="ARBA" id="ARBA00023157"/>
    </source>
</evidence>
<dbReference type="PANTHER" id="PTHR24256">
    <property type="entry name" value="TRYPTASE-RELATED"/>
    <property type="match status" value="1"/>
</dbReference>
<dbReference type="InterPro" id="IPR043504">
    <property type="entry name" value="Peptidase_S1_PA_chymotrypsin"/>
</dbReference>
<dbReference type="InterPro" id="IPR009003">
    <property type="entry name" value="Peptidase_S1_PA"/>
</dbReference>
<keyword evidence="1" id="KW-1015">Disulfide bond</keyword>
<keyword evidence="5" id="KW-0378">Hydrolase</keyword>
<dbReference type="GO" id="GO:0004252">
    <property type="term" value="F:serine-type endopeptidase activity"/>
    <property type="evidence" value="ECO:0007669"/>
    <property type="project" value="InterPro"/>
</dbReference>
<evidence type="ECO:0000256" key="2">
    <source>
        <dbReference type="ARBA" id="ARBA00024195"/>
    </source>
</evidence>
<dbReference type="SMART" id="SM00020">
    <property type="entry name" value="Tryp_SPc"/>
    <property type="match status" value="1"/>
</dbReference>
<protein>
    <submittedName>
        <fullName evidence="5">Serine protease 33-like</fullName>
    </submittedName>
</protein>
<evidence type="ECO:0000313" key="5">
    <source>
        <dbReference type="EMBL" id="CAI5795042.1"/>
    </source>
</evidence>
<keyword evidence="6" id="KW-1185">Reference proteome</keyword>
<dbReference type="EMBL" id="OX395141">
    <property type="protein sequence ID" value="CAI5795042.1"/>
    <property type="molecule type" value="Genomic_DNA"/>
</dbReference>
<gene>
    <name evidence="5" type="ORF">PODLI_1B015927</name>
</gene>
<evidence type="ECO:0000313" key="6">
    <source>
        <dbReference type="Proteomes" id="UP001178461"/>
    </source>
</evidence>
<feature type="compositionally biased region" description="Polar residues" evidence="3">
    <location>
        <begin position="44"/>
        <end position="63"/>
    </location>
</feature>
<comment type="similarity">
    <text evidence="2">Belongs to the peptidase S1 family. CLIP subfamily.</text>
</comment>
<accession>A0AA35LFT9</accession>
<name>A0AA35LFT9_9SAUR</name>
<evidence type="ECO:0000259" key="4">
    <source>
        <dbReference type="PROSITE" id="PS50240"/>
    </source>
</evidence>
<keyword evidence="5" id="KW-0645">Protease</keyword>
<proteinExistence type="inferred from homology"/>
<reference evidence="5" key="1">
    <citation type="submission" date="2022-12" db="EMBL/GenBank/DDBJ databases">
        <authorList>
            <person name="Alioto T."/>
            <person name="Alioto T."/>
            <person name="Gomez Garrido J."/>
        </authorList>
    </citation>
    <scope>NUCLEOTIDE SEQUENCE</scope>
</reference>
<dbReference type="Pfam" id="PF00089">
    <property type="entry name" value="Trypsin"/>
    <property type="match status" value="1"/>
</dbReference>